<feature type="region of interest" description="Disordered" evidence="1">
    <location>
        <begin position="1"/>
        <end position="32"/>
    </location>
</feature>
<protein>
    <submittedName>
        <fullName evidence="2">Uncharacterized protein</fullName>
    </submittedName>
</protein>
<name>A0A4Y5TQK3_9CAUD</name>
<evidence type="ECO:0000313" key="3">
    <source>
        <dbReference type="Proteomes" id="UP000319293"/>
    </source>
</evidence>
<organism evidence="2 3">
    <name type="scientific">Pseudomonas virus PBPA162</name>
    <dbReference type="NCBI Taxonomy" id="2588096"/>
    <lineage>
        <taxon>Viruses</taxon>
        <taxon>Duplodnaviria</taxon>
        <taxon>Heunggongvirae</taxon>
        <taxon>Uroviricota</taxon>
        <taxon>Caudoviricetes</taxon>
        <taxon>Queuovirinae</taxon>
        <taxon>Iggyvirus</taxon>
        <taxon>Iggyvirus PBPA162</taxon>
    </lineage>
</organism>
<proteinExistence type="predicted"/>
<dbReference type="GeneID" id="77948046"/>
<dbReference type="EMBL" id="MK816297">
    <property type="protein sequence ID" value="QDB70861.1"/>
    <property type="molecule type" value="Genomic_DNA"/>
</dbReference>
<dbReference type="Proteomes" id="UP000319293">
    <property type="component" value="Segment"/>
</dbReference>
<dbReference type="RefSeq" id="YP_010671790.1">
    <property type="nucleotide sequence ID" value="NC_070971.1"/>
</dbReference>
<sequence length="275" mass="31298">MYPTTLPRPVREGYQGSYLSPQKGTKMDDDTTRVRRKGASNPLVMTFTWDLSMHQRGIFDGWMRYDNAFGNNWVDLPGPGNTMINVRCLDGAPTYTPQPGGRWKVSGRFMQRMPKFAYPAKGVLPVWPSQLPDYESDQYSMSRVDPLILSDINPQSTPESRVRRLNQVGKFQHSVILTPDQREIFIQFYYHTLCGGAFFWRSKVPAALGGFTQVRAQFSGTPVERPYNGIYEVSFEVTTEDLPIINYNDYQEAAGFAPGDINGYSDGYFAEDYVE</sequence>
<dbReference type="KEGG" id="vg:77948046"/>
<accession>A0A4Y5TQK3</accession>
<evidence type="ECO:0000313" key="2">
    <source>
        <dbReference type="EMBL" id="QDB70861.1"/>
    </source>
</evidence>
<evidence type="ECO:0000256" key="1">
    <source>
        <dbReference type="SAM" id="MobiDB-lite"/>
    </source>
</evidence>
<keyword evidence="3" id="KW-1185">Reference proteome</keyword>
<reference evidence="2 3" key="1">
    <citation type="submission" date="2019-04" db="EMBL/GenBank/DDBJ databases">
        <title>Complete genome sequence of a novel bacteriophage, PBPA162, infecting Pseudomonas aeruginosa.</title>
        <authorList>
            <person name="Myung H."/>
            <person name="Hong H."/>
            <person name="Cho J."/>
        </authorList>
    </citation>
    <scope>NUCLEOTIDE SEQUENCE [LARGE SCALE GENOMIC DNA]</scope>
</reference>